<gene>
    <name evidence="2" type="ORF">CSUB_C1400</name>
    <name evidence="1" type="ORF">HGMM_F09A08C05</name>
</gene>
<organism evidence="1 3">
    <name type="scientific">Caldiarchaeum subterraneum</name>
    <dbReference type="NCBI Taxonomy" id="311458"/>
    <lineage>
        <taxon>Archaea</taxon>
        <taxon>Nitrososphaerota</taxon>
        <taxon>Candidatus Caldarchaeales</taxon>
        <taxon>Candidatus Caldarchaeaceae</taxon>
        <taxon>Candidatus Caldarchaeum</taxon>
    </lineage>
</organism>
<dbReference type="EMBL" id="AP011867">
    <property type="protein sequence ID" value="BAJ48497.1"/>
    <property type="molecule type" value="Genomic_DNA"/>
</dbReference>
<dbReference type="Proteomes" id="UP000008120">
    <property type="component" value="Chromosome"/>
</dbReference>
<dbReference type="EMBL" id="BA000048">
    <property type="protein sequence ID" value="BAJ51251.1"/>
    <property type="molecule type" value="Genomic_DNA"/>
</dbReference>
<sequence>MMLGHLGKRAENIVCRVCGAVAEKPDSHHYVTGFGYVCRRCGLQPVVCDGCGAKVRRMTVTVLRGRTLCLNCYRVEREKGEKRIFKEHSANSVEEAFAAALENSPEGYVFVGIRLKPSSKQVWVAEYEREDIFLSRCS</sequence>
<dbReference type="KEGG" id="csu:CSUB_C1400"/>
<dbReference type="STRING" id="311458.CSUB_C1400"/>
<evidence type="ECO:0000313" key="3">
    <source>
        <dbReference type="Proteomes" id="UP000008120"/>
    </source>
</evidence>
<evidence type="ECO:0000313" key="2">
    <source>
        <dbReference type="EMBL" id="BAJ51251.1"/>
    </source>
</evidence>
<evidence type="ECO:0000313" key="1">
    <source>
        <dbReference type="EMBL" id="BAJ48497.1"/>
    </source>
</evidence>
<reference evidence="1 3" key="1">
    <citation type="journal article" date="2005" name="Environ. Microbiol.">
        <title>Genetic and functional properties of uncultivated thermophilic crenarchaeotes from a subsurface gold mine as revealed by analysis of genome fragments.</title>
        <authorList>
            <person name="Nunoura T."/>
            <person name="Hirayama H."/>
            <person name="Takami H."/>
            <person name="Oida H."/>
            <person name="Nishi S."/>
            <person name="Shimamura S."/>
            <person name="Suzuki Y."/>
            <person name="Inagaki F."/>
            <person name="Takai K."/>
            <person name="Nealson K.H."/>
            <person name="Horikoshi K."/>
        </authorList>
    </citation>
    <scope>NUCLEOTIDE SEQUENCE [LARGE SCALE GENOMIC DNA]</scope>
</reference>
<name>E6N878_CALS0</name>
<reference evidence="1 3" key="2">
    <citation type="journal article" date="2011" name="Nucleic Acids Res.">
        <title>Insights into the evolution of Archaea and eukaryotic protein modifier systems revealed by the genome of a novel archaeal group.</title>
        <authorList>
            <person name="Nunoura T."/>
            <person name="Takaki Y."/>
            <person name="Kakuta J."/>
            <person name="Nishi S."/>
            <person name="Sugahara J."/>
            <person name="Kazama H."/>
            <person name="Chee G."/>
            <person name="Hattori M."/>
            <person name="Kanai A."/>
            <person name="Atomi H."/>
            <person name="Takai K."/>
            <person name="Takami H."/>
        </authorList>
    </citation>
    <scope>NUCLEOTIDE SEQUENCE [LARGE SCALE GENOMIC DNA]</scope>
</reference>
<accession>E6N878</accession>
<dbReference type="AlphaFoldDB" id="E6N878"/>
<dbReference type="BioCyc" id="CCAL311458:G131R-1421-MONOMER"/>
<proteinExistence type="predicted"/>
<protein>
    <submittedName>
        <fullName evidence="1">Uncharacterized protein</fullName>
    </submittedName>
</protein>